<dbReference type="OrthoDB" id="6085462at2759"/>
<organism evidence="1 2">
    <name type="scientific">Lottia gigantea</name>
    <name type="common">Giant owl limpet</name>
    <dbReference type="NCBI Taxonomy" id="225164"/>
    <lineage>
        <taxon>Eukaryota</taxon>
        <taxon>Metazoa</taxon>
        <taxon>Spiralia</taxon>
        <taxon>Lophotrochozoa</taxon>
        <taxon>Mollusca</taxon>
        <taxon>Gastropoda</taxon>
        <taxon>Patellogastropoda</taxon>
        <taxon>Lottioidea</taxon>
        <taxon>Lottiidae</taxon>
        <taxon>Lottia</taxon>
    </lineage>
</organism>
<dbReference type="AlphaFoldDB" id="V4CH39"/>
<protein>
    <submittedName>
        <fullName evidence="1">Uncharacterized protein</fullName>
    </submittedName>
</protein>
<dbReference type="Proteomes" id="UP000030746">
    <property type="component" value="Unassembled WGS sequence"/>
</dbReference>
<dbReference type="KEGG" id="lgi:LOTGIDRAFT_157586"/>
<dbReference type="OMA" id="CEDSMAG"/>
<dbReference type="GeneID" id="20237430"/>
<sequence length="159" mass="18641">MATETENTENVETIDIDATAIEPEDGADLEKKSAHYCYHQGRIIMNGRGQRDPDSCSIFRCNNGRVRQEQDQCKHKGRCHQVGRSWNEDCTTYRCDRRRDRKNRIRFVASPVSAKCVDAHGNCRRPGEKFPHVQNGRYRSRCTCRQYKYGNEMRTRYKC</sequence>
<reference evidence="1 2" key="1">
    <citation type="journal article" date="2013" name="Nature">
        <title>Insights into bilaterian evolution from three spiralian genomes.</title>
        <authorList>
            <person name="Simakov O."/>
            <person name="Marletaz F."/>
            <person name="Cho S.J."/>
            <person name="Edsinger-Gonzales E."/>
            <person name="Havlak P."/>
            <person name="Hellsten U."/>
            <person name="Kuo D.H."/>
            <person name="Larsson T."/>
            <person name="Lv J."/>
            <person name="Arendt D."/>
            <person name="Savage R."/>
            <person name="Osoegawa K."/>
            <person name="de Jong P."/>
            <person name="Grimwood J."/>
            <person name="Chapman J.A."/>
            <person name="Shapiro H."/>
            <person name="Aerts A."/>
            <person name="Otillar R.P."/>
            <person name="Terry A.Y."/>
            <person name="Boore J.L."/>
            <person name="Grigoriev I.V."/>
            <person name="Lindberg D.R."/>
            <person name="Seaver E.C."/>
            <person name="Weisblat D.A."/>
            <person name="Putnam N.H."/>
            <person name="Rokhsar D.S."/>
        </authorList>
    </citation>
    <scope>NUCLEOTIDE SEQUENCE [LARGE SCALE GENOMIC DNA]</scope>
</reference>
<dbReference type="CTD" id="20237430"/>
<dbReference type="EMBL" id="KB200521">
    <property type="protein sequence ID" value="ESP01405.1"/>
    <property type="molecule type" value="Genomic_DNA"/>
</dbReference>
<accession>V4CH39</accession>
<gene>
    <name evidence="1" type="ORF">LOTGIDRAFT_157586</name>
</gene>
<name>V4CH39_LOTGI</name>
<evidence type="ECO:0000313" key="2">
    <source>
        <dbReference type="Proteomes" id="UP000030746"/>
    </source>
</evidence>
<evidence type="ECO:0000313" key="1">
    <source>
        <dbReference type="EMBL" id="ESP01405.1"/>
    </source>
</evidence>
<dbReference type="HOGENOM" id="CLU_1483619_0_0_1"/>
<dbReference type="RefSeq" id="XP_009048039.1">
    <property type="nucleotide sequence ID" value="XM_009049791.1"/>
</dbReference>
<keyword evidence="2" id="KW-1185">Reference proteome</keyword>
<proteinExistence type="predicted"/>